<dbReference type="EMBL" id="ATGI01000038">
    <property type="protein sequence ID" value="EPF70328.1"/>
    <property type="molecule type" value="Genomic_DNA"/>
</dbReference>
<dbReference type="OrthoDB" id="7156875at2"/>
<keyword evidence="2" id="KW-1185">Reference proteome</keyword>
<accession>S3MUT8</accession>
<reference evidence="1 2" key="1">
    <citation type="submission" date="2013-06" db="EMBL/GenBank/DDBJ databases">
        <title>The Genome Sequence of Acinetobacter rudis CIP 110305.</title>
        <authorList>
            <consortium name="The Broad Institute Genome Sequencing Platform"/>
            <consortium name="The Broad Institute Genome Sequencing Center for Infectious Disease"/>
            <person name="Cerqueira G."/>
            <person name="Feldgarden M."/>
            <person name="Courvalin P."/>
            <person name="Perichon B."/>
            <person name="Grillot-Courvalin C."/>
            <person name="Clermont D."/>
            <person name="Rocha E."/>
            <person name="Yoon E.-J."/>
            <person name="Nemec A."/>
            <person name="Young S.K."/>
            <person name="Zeng Q."/>
            <person name="Gargeya S."/>
            <person name="Fitzgerald M."/>
            <person name="Abouelleil A."/>
            <person name="Alvarado L."/>
            <person name="Berlin A.M."/>
            <person name="Chapman S.B."/>
            <person name="Dewar J."/>
            <person name="Goldberg J."/>
            <person name="Griggs A."/>
            <person name="Gujja S."/>
            <person name="Hansen M."/>
            <person name="Howarth C."/>
            <person name="Imamovic A."/>
            <person name="Larimer J."/>
            <person name="McCowan C."/>
            <person name="Murphy C."/>
            <person name="Pearson M."/>
            <person name="Priest M."/>
            <person name="Roberts A."/>
            <person name="Saif S."/>
            <person name="Shea T."/>
            <person name="Sykes S."/>
            <person name="Wortman J."/>
            <person name="Nusbaum C."/>
            <person name="Birren B."/>
        </authorList>
    </citation>
    <scope>NUCLEOTIDE SEQUENCE [LARGE SCALE GENOMIC DNA]</scope>
    <source>
        <strain evidence="1 2">CIP 110305</strain>
    </source>
</reference>
<dbReference type="RefSeq" id="WP_016657714.1">
    <property type="nucleotide sequence ID" value="NZ_KE340355.1"/>
</dbReference>
<dbReference type="eggNOG" id="COG3419">
    <property type="taxonomic scope" value="Bacteria"/>
</dbReference>
<name>S3MUT8_9GAMM</name>
<organism evidence="1 2">
    <name type="scientific">Acinetobacter rudis CIP 110305</name>
    <dbReference type="NCBI Taxonomy" id="421052"/>
    <lineage>
        <taxon>Bacteria</taxon>
        <taxon>Pseudomonadati</taxon>
        <taxon>Pseudomonadota</taxon>
        <taxon>Gammaproteobacteria</taxon>
        <taxon>Moraxellales</taxon>
        <taxon>Moraxellaceae</taxon>
        <taxon>Acinetobacter</taxon>
    </lineage>
</organism>
<sequence>MNKKIKLALVSLFGVLAAVVVGVGRGNVVEDGLKAQCEATNLAQQHTFSVEETIWPVGMGTKLAYAGEGEQGRGYHAYIVGAKNRTTLFSIEPEQQQVIVGNTRKSFAALQYMGQSWSKPSLAYVSWKGQLKLVLFVGGGYDATTQVNCRDTQFHHQGYQCPHYDPDLAVGAGVYMFDAHSGDLLWWASARASSPLGAVQATYHTELKYSVVSQINTIDRDADGLVDALYFGDLGGQVFRVDFDNQAQPLVRRVVRILDVHQAQGGSPRFYQMPSISLHHKSNQQALFVRVALQSSRFNFTGLDVLKVQDGLFVLNDHDISRTDLYHTDQLNTLNISLDKLVRWKSTAQNTDNQKDQDAYGWWYPYAPQTQSTQSVVGLGEILVMNDVLYAHVYQTSEQNQVGSQVSASRKGCQDRTTPAQMYLYRFCLTPQTCNYSRPSEVPSQSVLLGKGRGGKEVSVIIEQNIWADVLFNLFNIPSGFCQVTPSKNSQCLKFSLVLQRLSWSEAKLE</sequence>
<evidence type="ECO:0000313" key="2">
    <source>
        <dbReference type="Proteomes" id="UP000014568"/>
    </source>
</evidence>
<dbReference type="HOGENOM" id="CLU_533857_0_0_6"/>
<dbReference type="AlphaFoldDB" id="S3MUT8"/>
<protein>
    <recommendedName>
        <fullName evidence="3">PilC beta-propeller domain-containing protein</fullName>
    </recommendedName>
</protein>
<evidence type="ECO:0000313" key="1">
    <source>
        <dbReference type="EMBL" id="EPF70328.1"/>
    </source>
</evidence>
<dbReference type="PATRIC" id="fig|421052.3.peg.3281"/>
<proteinExistence type="predicted"/>
<comment type="caution">
    <text evidence="1">The sequence shown here is derived from an EMBL/GenBank/DDBJ whole genome shotgun (WGS) entry which is preliminary data.</text>
</comment>
<dbReference type="Proteomes" id="UP000014568">
    <property type="component" value="Unassembled WGS sequence"/>
</dbReference>
<evidence type="ECO:0008006" key="3">
    <source>
        <dbReference type="Google" id="ProtNLM"/>
    </source>
</evidence>
<gene>
    <name evidence="1" type="ORF">F945_03347</name>
</gene>
<dbReference type="STRING" id="632955.GCA_000829675_03027"/>